<evidence type="ECO:0000313" key="2">
    <source>
        <dbReference type="Proteomes" id="UP000007520"/>
    </source>
</evidence>
<organism evidence="1 2">
    <name type="scientific">Vibrio phage pVp-1</name>
    <dbReference type="NCBI Taxonomy" id="1150989"/>
    <lineage>
        <taxon>Viruses</taxon>
        <taxon>Duplodnaviria</taxon>
        <taxon>Heunggongvirae</taxon>
        <taxon>Uroviricota</taxon>
        <taxon>Caudoviricetes</taxon>
        <taxon>Demerecviridae</taxon>
        <taxon>Ermolyevavirinae</taxon>
        <taxon>Vipunavirus</taxon>
        <taxon>Vipunavirus pVp1</taxon>
    </lineage>
</organism>
<dbReference type="RefSeq" id="YP_007007910.1">
    <property type="nucleotide sequence ID" value="NC_019529.1"/>
</dbReference>
<accession>H6WXH8</accession>
<dbReference type="KEGG" id="vg:14013353"/>
<protein>
    <submittedName>
        <fullName evidence="1">Uncharacterized protein</fullName>
    </submittedName>
</protein>
<proteinExistence type="predicted"/>
<name>H6WXH8_9CAUD</name>
<gene>
    <name evidence="1" type="ORF">pVp-1_0087</name>
</gene>
<dbReference type="Proteomes" id="UP000007520">
    <property type="component" value="Segment"/>
</dbReference>
<dbReference type="GeneID" id="14013353"/>
<keyword evidence="2" id="KW-1185">Reference proteome</keyword>
<dbReference type="EMBL" id="JQ340389">
    <property type="protein sequence ID" value="AFB83944.1"/>
    <property type="molecule type" value="Genomic_DNA"/>
</dbReference>
<sequence>MYIYVKVGDDFIRCKRKTWATSHHPNHFEVFEEDGTSHLVKMEKAQWFYP</sequence>
<evidence type="ECO:0000313" key="1">
    <source>
        <dbReference type="EMBL" id="AFB83944.1"/>
    </source>
</evidence>
<reference evidence="1 2" key="1">
    <citation type="journal article" date="2012" name="J. Virol.">
        <title>Complete Genome Sequence of a Novel Marine Siphovirus, pVp-1, Infecting Vibrio parahaemolyticus.</title>
        <authorList>
            <person name="Kim J.H."/>
            <person name="Jun J.W."/>
            <person name="Choresca C.H."/>
            <person name="Shin S.P."/>
            <person name="Han J.E."/>
            <person name="Park S.C."/>
        </authorList>
    </citation>
    <scope>NUCLEOTIDE SEQUENCE [LARGE SCALE GENOMIC DNA]</scope>
</reference>